<name>A0AAW6U728_9BACT</name>
<dbReference type="RefSeq" id="WP_349246758.1">
    <property type="nucleotide sequence ID" value="NZ_JASCXX010000034.1"/>
</dbReference>
<evidence type="ECO:0000313" key="2">
    <source>
        <dbReference type="EMBL" id="MDI6451351.1"/>
    </source>
</evidence>
<keyword evidence="1" id="KW-1133">Transmembrane helix</keyword>
<sequence>MSKEDMELTSRGDMKAAKGGLPWYTWDVVLLGALFLFGTFGNSFPLLSYLGGLRNDKNIVFMARVWFFLLTPIACVCLAALIVRIVCLWPLRIVRLRRLIVLQIVASLGTLAYVGLPFLRLGPPEHKMHLWGMRRYVQTQVDVPAIRAWLTSLDPNDWHDVQIDFRRNGEGQLVPRSSDLVLPACILNLKPRSVSLSFVEGCGFGATLRWGDRLLGTWGMAIGPETTGAPPDLSGGPEWDGVRIWHDREFE</sequence>
<feature type="transmembrane region" description="Helical" evidence="1">
    <location>
        <begin position="21"/>
        <end position="41"/>
    </location>
</feature>
<reference evidence="2" key="1">
    <citation type="submission" date="2023-05" db="EMBL/GenBank/DDBJ databases">
        <title>Anaerotaeda fermentans gen. nov., sp. nov., a novel anaerobic planctomycete of the new family within the order Sedimentisphaerales isolated from Taman Peninsula, Russia.</title>
        <authorList>
            <person name="Khomyakova M.A."/>
            <person name="Merkel A.Y."/>
            <person name="Slobodkin A.I."/>
        </authorList>
    </citation>
    <scope>NUCLEOTIDE SEQUENCE</scope>
    <source>
        <strain evidence="2">M17dextr</strain>
    </source>
</reference>
<protein>
    <submittedName>
        <fullName evidence="2">Uncharacterized protein</fullName>
    </submittedName>
</protein>
<accession>A0AAW6U728</accession>
<feature type="transmembrane region" description="Helical" evidence="1">
    <location>
        <begin position="99"/>
        <end position="119"/>
    </location>
</feature>
<keyword evidence="1" id="KW-0812">Transmembrane</keyword>
<evidence type="ECO:0000313" key="3">
    <source>
        <dbReference type="Proteomes" id="UP001431776"/>
    </source>
</evidence>
<dbReference type="AlphaFoldDB" id="A0AAW6U728"/>
<proteinExistence type="predicted"/>
<keyword evidence="1" id="KW-0472">Membrane</keyword>
<dbReference type="EMBL" id="JASCXX010000034">
    <property type="protein sequence ID" value="MDI6451351.1"/>
    <property type="molecule type" value="Genomic_DNA"/>
</dbReference>
<organism evidence="2 3">
    <name type="scientific">Anaerobaca lacustris</name>
    <dbReference type="NCBI Taxonomy" id="3044600"/>
    <lineage>
        <taxon>Bacteria</taxon>
        <taxon>Pseudomonadati</taxon>
        <taxon>Planctomycetota</taxon>
        <taxon>Phycisphaerae</taxon>
        <taxon>Sedimentisphaerales</taxon>
        <taxon>Anaerobacaceae</taxon>
        <taxon>Anaerobaca</taxon>
    </lineage>
</organism>
<gene>
    <name evidence="2" type="ORF">QJ522_19980</name>
</gene>
<dbReference type="Proteomes" id="UP001431776">
    <property type="component" value="Unassembled WGS sequence"/>
</dbReference>
<feature type="transmembrane region" description="Helical" evidence="1">
    <location>
        <begin position="61"/>
        <end position="87"/>
    </location>
</feature>
<comment type="caution">
    <text evidence="2">The sequence shown here is derived from an EMBL/GenBank/DDBJ whole genome shotgun (WGS) entry which is preliminary data.</text>
</comment>
<evidence type="ECO:0000256" key="1">
    <source>
        <dbReference type="SAM" id="Phobius"/>
    </source>
</evidence>
<keyword evidence="3" id="KW-1185">Reference proteome</keyword>